<feature type="non-terminal residue" evidence="9">
    <location>
        <position position="1"/>
    </location>
</feature>
<evidence type="ECO:0000313" key="9">
    <source>
        <dbReference type="EMBL" id="NXE64702.1"/>
    </source>
</evidence>
<feature type="domain" description="Tectonic-1-3" evidence="7">
    <location>
        <begin position="325"/>
        <end position="519"/>
    </location>
</feature>
<dbReference type="InterPro" id="IPR040354">
    <property type="entry name" value="TCTN1-3"/>
</dbReference>
<dbReference type="PANTHER" id="PTHR14611">
    <property type="entry name" value="TECTONIC FAMILY MEMBER"/>
    <property type="match status" value="1"/>
</dbReference>
<feature type="region of interest" description="Disordered" evidence="6">
    <location>
        <begin position="139"/>
        <end position="158"/>
    </location>
</feature>
<keyword evidence="4" id="KW-0970">Cilium biogenesis/degradation</keyword>
<comment type="subunit">
    <text evidence="2">Part of the tectonic-like complex (also named B9 complex).</text>
</comment>
<proteinExistence type="inferred from homology"/>
<keyword evidence="5" id="KW-0325">Glycoprotein</keyword>
<evidence type="ECO:0000256" key="3">
    <source>
        <dbReference type="ARBA" id="ARBA00022729"/>
    </source>
</evidence>
<evidence type="ECO:0000256" key="2">
    <source>
        <dbReference type="ARBA" id="ARBA00011495"/>
    </source>
</evidence>
<evidence type="ECO:0000259" key="7">
    <source>
        <dbReference type="Pfam" id="PF07773"/>
    </source>
</evidence>
<feature type="domain" description="Tectonic-1-3" evidence="7">
    <location>
        <begin position="158"/>
        <end position="315"/>
    </location>
</feature>
<keyword evidence="3" id="KW-0732">Signal</keyword>
<feature type="domain" description="Tectonic-1-3 N-terminal" evidence="8">
    <location>
        <begin position="7"/>
        <end position="123"/>
    </location>
</feature>
<feature type="non-terminal residue" evidence="9">
    <location>
        <position position="547"/>
    </location>
</feature>
<dbReference type="InterPro" id="IPR057724">
    <property type="entry name" value="TCTN1-3_N"/>
</dbReference>
<dbReference type="InterPro" id="IPR011677">
    <property type="entry name" value="TCTN1-3_dom"/>
</dbReference>
<dbReference type="GO" id="GO:0060271">
    <property type="term" value="P:cilium assembly"/>
    <property type="evidence" value="ECO:0007669"/>
    <property type="project" value="TreeGrafter"/>
</dbReference>
<evidence type="ECO:0000256" key="6">
    <source>
        <dbReference type="SAM" id="MobiDB-lite"/>
    </source>
</evidence>
<accession>A0A852A400</accession>
<dbReference type="GO" id="GO:1904491">
    <property type="term" value="P:protein localization to ciliary transition zone"/>
    <property type="evidence" value="ECO:0007669"/>
    <property type="project" value="TreeGrafter"/>
</dbReference>
<dbReference type="GO" id="GO:0036038">
    <property type="term" value="C:MKS complex"/>
    <property type="evidence" value="ECO:0007669"/>
    <property type="project" value="TreeGrafter"/>
</dbReference>
<feature type="compositionally biased region" description="Polar residues" evidence="6">
    <location>
        <begin position="143"/>
        <end position="157"/>
    </location>
</feature>
<reference evidence="9" key="1">
    <citation type="submission" date="2019-09" db="EMBL/GenBank/DDBJ databases">
        <title>Bird 10,000 Genomes (B10K) Project - Family phase.</title>
        <authorList>
            <person name="Zhang G."/>
        </authorList>
    </citation>
    <scope>NUCLEOTIDE SEQUENCE</scope>
    <source>
        <strain evidence="9">B10K-DU-015-28</strain>
        <tissue evidence="9">Muscle</tissue>
    </source>
</reference>
<comment type="caution">
    <text evidence="9">The sequence shown here is derived from an EMBL/GenBank/DDBJ whole genome shotgun (WGS) entry which is preliminary data.</text>
</comment>
<dbReference type="Proteomes" id="UP000603627">
    <property type="component" value="Unassembled WGS sequence"/>
</dbReference>
<dbReference type="Pfam" id="PF07773">
    <property type="entry name" value="TCTN_DUF1619"/>
    <property type="match status" value="2"/>
</dbReference>
<evidence type="ECO:0000256" key="5">
    <source>
        <dbReference type="ARBA" id="ARBA00023180"/>
    </source>
</evidence>
<evidence type="ECO:0000259" key="8">
    <source>
        <dbReference type="Pfam" id="PF25752"/>
    </source>
</evidence>
<name>A0A852A400_CALOR</name>
<dbReference type="EMBL" id="WBNL01000303">
    <property type="protein sequence ID" value="NXE64702.1"/>
    <property type="molecule type" value="Genomic_DNA"/>
</dbReference>
<protein>
    <submittedName>
        <fullName evidence="9">TECT1 protein</fullName>
    </submittedName>
</protein>
<dbReference type="PANTHER" id="PTHR14611:SF1">
    <property type="entry name" value="TECTONIC-1"/>
    <property type="match status" value="1"/>
</dbReference>
<evidence type="ECO:0000313" key="10">
    <source>
        <dbReference type="Proteomes" id="UP000603627"/>
    </source>
</evidence>
<dbReference type="AlphaFoldDB" id="A0A852A400"/>
<organism evidence="9 10">
    <name type="scientific">Calcarius ornatus</name>
    <name type="common">Chestnut-collared longspur</name>
    <dbReference type="NCBI Taxonomy" id="198940"/>
    <lineage>
        <taxon>Eukaryota</taxon>
        <taxon>Metazoa</taxon>
        <taxon>Chordata</taxon>
        <taxon>Craniata</taxon>
        <taxon>Vertebrata</taxon>
        <taxon>Euteleostomi</taxon>
        <taxon>Archelosauria</taxon>
        <taxon>Archosauria</taxon>
        <taxon>Dinosauria</taxon>
        <taxon>Saurischia</taxon>
        <taxon>Theropoda</taxon>
        <taxon>Coelurosauria</taxon>
        <taxon>Aves</taxon>
        <taxon>Neognathae</taxon>
        <taxon>Neoaves</taxon>
        <taxon>Telluraves</taxon>
        <taxon>Australaves</taxon>
        <taxon>Passeriformes</taxon>
        <taxon>Passeroidea</taxon>
        <taxon>Fringillidae</taxon>
        <taxon>Emberizinae</taxon>
        <taxon>Emberizini</taxon>
        <taxon>Calcarius</taxon>
    </lineage>
</organism>
<sequence length="547" mass="59494">PADTRDAAQAQVRSAPAPVTDVARLCVCDLLVAQCDTNCCCDPDCSAEDFSLFTTCSIPVVMGDSQLCSQKAAVYSLDVEANPPERIFKLIDRVNPSIFCIHSTNYEQALYLKSPEIPTAENFDELLDKFGGATFSAEPDSWNLDTDAQNSPETNETSRYEYGVPVQTEDAFLRLPSPVVSSWCSDANPAGFLVNQATKCIRSVSVEKCDSIQALSMLFYINSSILASVFQVNITVQSIVVQSVNGMRTLLSPSEVLRLPKVLDELCINAVLGVNYHITHTDTGEIIEAAAAFVLGAISREVLSIEQSFEISFTQENTQPVPLSGNPGYVVGLPVRAGFQPQGYPSPAAFLFASLALSSNKHSQLTILHSTSTQDCLAAQGARTPVLFGYNMISGCKLRITAAMKCQPLAQTLLDVLKGQSFPEYVASFGNSQAQDVLDWVPITQLHISEQMIPHTLQSSCQIPVSLGIEVKWTKYGSLVNPQARIVNVTATITSTTLKQLPSGRERIIPITSSVVFTDISSPAEPSYKAWPTINIKLPFDFFYPFV</sequence>
<evidence type="ECO:0000256" key="1">
    <source>
        <dbReference type="ARBA" id="ARBA00007633"/>
    </source>
</evidence>
<evidence type="ECO:0000256" key="4">
    <source>
        <dbReference type="ARBA" id="ARBA00022794"/>
    </source>
</evidence>
<comment type="similarity">
    <text evidence="1">Belongs to the tectonic family.</text>
</comment>
<dbReference type="Pfam" id="PF25752">
    <property type="entry name" value="DUF1619_N"/>
    <property type="match status" value="1"/>
</dbReference>
<keyword evidence="10" id="KW-1185">Reference proteome</keyword>
<gene>
    <name evidence="9" type="primary">Tctn1</name>
    <name evidence="9" type="ORF">CALORN_R04706</name>
</gene>